<reference evidence="2 3" key="1">
    <citation type="journal article" date="2019" name="Nat. Ecol. Evol.">
        <title>Megaphylogeny resolves global patterns of mushroom evolution.</title>
        <authorList>
            <person name="Varga T."/>
            <person name="Krizsan K."/>
            <person name="Foldi C."/>
            <person name="Dima B."/>
            <person name="Sanchez-Garcia M."/>
            <person name="Sanchez-Ramirez S."/>
            <person name="Szollosi G.J."/>
            <person name="Szarkandi J.G."/>
            <person name="Papp V."/>
            <person name="Albert L."/>
            <person name="Andreopoulos W."/>
            <person name="Angelini C."/>
            <person name="Antonin V."/>
            <person name="Barry K.W."/>
            <person name="Bougher N.L."/>
            <person name="Buchanan P."/>
            <person name="Buyck B."/>
            <person name="Bense V."/>
            <person name="Catcheside P."/>
            <person name="Chovatia M."/>
            <person name="Cooper J."/>
            <person name="Damon W."/>
            <person name="Desjardin D."/>
            <person name="Finy P."/>
            <person name="Geml J."/>
            <person name="Haridas S."/>
            <person name="Hughes K."/>
            <person name="Justo A."/>
            <person name="Karasinski D."/>
            <person name="Kautmanova I."/>
            <person name="Kiss B."/>
            <person name="Kocsube S."/>
            <person name="Kotiranta H."/>
            <person name="LaButti K.M."/>
            <person name="Lechner B.E."/>
            <person name="Liimatainen K."/>
            <person name="Lipzen A."/>
            <person name="Lukacs Z."/>
            <person name="Mihaltcheva S."/>
            <person name="Morgado L.N."/>
            <person name="Niskanen T."/>
            <person name="Noordeloos M.E."/>
            <person name="Ohm R.A."/>
            <person name="Ortiz-Santana B."/>
            <person name="Ovrebo C."/>
            <person name="Racz N."/>
            <person name="Riley R."/>
            <person name="Savchenko A."/>
            <person name="Shiryaev A."/>
            <person name="Soop K."/>
            <person name="Spirin V."/>
            <person name="Szebenyi C."/>
            <person name="Tomsovsky M."/>
            <person name="Tulloss R.E."/>
            <person name="Uehling J."/>
            <person name="Grigoriev I.V."/>
            <person name="Vagvolgyi C."/>
            <person name="Papp T."/>
            <person name="Martin F.M."/>
            <person name="Miettinen O."/>
            <person name="Hibbett D.S."/>
            <person name="Nagy L.G."/>
        </authorList>
    </citation>
    <scope>NUCLEOTIDE SEQUENCE [LARGE SCALE GENOMIC DNA]</scope>
    <source>
        <strain evidence="2 3">CBS 962.96</strain>
    </source>
</reference>
<keyword evidence="1" id="KW-0812">Transmembrane</keyword>
<keyword evidence="1" id="KW-0472">Membrane</keyword>
<evidence type="ECO:0000313" key="2">
    <source>
        <dbReference type="EMBL" id="THU88116.1"/>
    </source>
</evidence>
<evidence type="ECO:0000256" key="1">
    <source>
        <dbReference type="SAM" id="Phobius"/>
    </source>
</evidence>
<dbReference type="Proteomes" id="UP000297245">
    <property type="component" value="Unassembled WGS sequence"/>
</dbReference>
<gene>
    <name evidence="2" type="ORF">K435DRAFT_317987</name>
</gene>
<name>A0A4S8LGB8_DENBC</name>
<organism evidence="2 3">
    <name type="scientific">Dendrothele bispora (strain CBS 962.96)</name>
    <dbReference type="NCBI Taxonomy" id="1314807"/>
    <lineage>
        <taxon>Eukaryota</taxon>
        <taxon>Fungi</taxon>
        <taxon>Dikarya</taxon>
        <taxon>Basidiomycota</taxon>
        <taxon>Agaricomycotina</taxon>
        <taxon>Agaricomycetes</taxon>
        <taxon>Agaricomycetidae</taxon>
        <taxon>Agaricales</taxon>
        <taxon>Agaricales incertae sedis</taxon>
        <taxon>Dendrothele</taxon>
    </lineage>
</organism>
<feature type="transmembrane region" description="Helical" evidence="1">
    <location>
        <begin position="6"/>
        <end position="38"/>
    </location>
</feature>
<dbReference type="AlphaFoldDB" id="A0A4S8LGB8"/>
<dbReference type="EMBL" id="ML179421">
    <property type="protein sequence ID" value="THU88116.1"/>
    <property type="molecule type" value="Genomic_DNA"/>
</dbReference>
<accession>A0A4S8LGB8</accession>
<proteinExistence type="predicted"/>
<keyword evidence="1" id="KW-1133">Transmembrane helix</keyword>
<protein>
    <submittedName>
        <fullName evidence="2">Uncharacterized protein</fullName>
    </submittedName>
</protein>
<evidence type="ECO:0000313" key="3">
    <source>
        <dbReference type="Proteomes" id="UP000297245"/>
    </source>
</evidence>
<keyword evidence="3" id="KW-1185">Reference proteome</keyword>
<sequence length="69" mass="7950">MGVFILFAFLFFLMFVLLHFFLLLSFFLLSSLMGVYFFPHSMITYMFSFGLRSCIGDGGVLTFLSSHLL</sequence>